<feature type="region of interest" description="Disordered" evidence="1">
    <location>
        <begin position="1"/>
        <end position="32"/>
    </location>
</feature>
<protein>
    <recommendedName>
        <fullName evidence="4">Capsid assembly protein</fullName>
    </recommendedName>
</protein>
<dbReference type="AlphaFoldDB" id="A0A7X6BFE7"/>
<sequence length="275" mass="28414">MTDLVEGAGEGGAGGDGGAGGAGGAPAGAAAPEWMASLPDELKGDATLSRYASLEELARGHVEARKVASSRVVLPSGDDDAAWSKFGETLRPADPSEYAIGLPEGVDPAGPAAKFADAFRAKAHEIGLPPRWAKALADWNNEFVAKDIAERNSASEAELKAFKGATPDYDAKLASAQGLFKSLGLDEAVVTELDVRLGTGNLMKLAFGLAEKFGEPVRVDPDGKGAGLGGGDASNAKDQIKEFDQANRDKIRAGDPDTMRARRKLLDAANAQAAR</sequence>
<evidence type="ECO:0000313" key="3">
    <source>
        <dbReference type="Proteomes" id="UP000531251"/>
    </source>
</evidence>
<reference evidence="2 3" key="1">
    <citation type="submission" date="2020-03" db="EMBL/GenBank/DDBJ databases">
        <title>Genomic Encyclopedia of Type Strains, Phase IV (KMG-IV): sequencing the most valuable type-strain genomes for metagenomic binning, comparative biology and taxonomic classification.</title>
        <authorList>
            <person name="Goeker M."/>
        </authorList>
    </citation>
    <scope>NUCLEOTIDE SEQUENCE [LARGE SCALE GENOMIC DNA]</scope>
    <source>
        <strain evidence="2 3">DSM 7225</strain>
    </source>
</reference>
<gene>
    <name evidence="2" type="ORF">GGR89_004217</name>
</gene>
<feature type="region of interest" description="Disordered" evidence="1">
    <location>
        <begin position="220"/>
        <end position="259"/>
    </location>
</feature>
<comment type="caution">
    <text evidence="2">The sequence shown here is derived from an EMBL/GenBank/DDBJ whole genome shotgun (WGS) entry which is preliminary data.</text>
</comment>
<name>A0A7X6BFE7_9SPHN</name>
<proteinExistence type="predicted"/>
<evidence type="ECO:0008006" key="4">
    <source>
        <dbReference type="Google" id="ProtNLM"/>
    </source>
</evidence>
<evidence type="ECO:0000256" key="1">
    <source>
        <dbReference type="SAM" id="MobiDB-lite"/>
    </source>
</evidence>
<dbReference type="Proteomes" id="UP000531251">
    <property type="component" value="Unassembled WGS sequence"/>
</dbReference>
<keyword evidence="3" id="KW-1185">Reference proteome</keyword>
<organism evidence="2 3">
    <name type="scientific">Sphingomonas trueperi</name>
    <dbReference type="NCBI Taxonomy" id="53317"/>
    <lineage>
        <taxon>Bacteria</taxon>
        <taxon>Pseudomonadati</taxon>
        <taxon>Pseudomonadota</taxon>
        <taxon>Alphaproteobacteria</taxon>
        <taxon>Sphingomonadales</taxon>
        <taxon>Sphingomonadaceae</taxon>
        <taxon>Sphingomonas</taxon>
    </lineage>
</organism>
<dbReference type="EMBL" id="JAATJB010000023">
    <property type="protein sequence ID" value="NJB99871.1"/>
    <property type="molecule type" value="Genomic_DNA"/>
</dbReference>
<evidence type="ECO:0000313" key="2">
    <source>
        <dbReference type="EMBL" id="NJB99871.1"/>
    </source>
</evidence>
<dbReference type="RefSeq" id="WP_167713108.1">
    <property type="nucleotide sequence ID" value="NZ_BAAADY010000034.1"/>
</dbReference>
<feature type="compositionally biased region" description="Basic and acidic residues" evidence="1">
    <location>
        <begin position="238"/>
        <end position="259"/>
    </location>
</feature>
<accession>A0A7X6BFE7</accession>
<feature type="compositionally biased region" description="Gly residues" evidence="1">
    <location>
        <begin position="8"/>
        <end position="26"/>
    </location>
</feature>